<feature type="active site" description="Proton donor" evidence="4">
    <location>
        <position position="187"/>
    </location>
</feature>
<dbReference type="RefSeq" id="WP_185139295.1">
    <property type="nucleotide sequence ID" value="NZ_JACJVR010000126.1"/>
</dbReference>
<feature type="region of interest" description="Disordered" evidence="7">
    <location>
        <begin position="525"/>
        <end position="557"/>
    </location>
</feature>
<proteinExistence type="inferred from homology"/>
<dbReference type="PANTHER" id="PTHR42812:SF12">
    <property type="entry name" value="BETA-XYLOSIDASE-RELATED"/>
    <property type="match status" value="1"/>
</dbReference>
<dbReference type="InterPro" id="IPR006710">
    <property type="entry name" value="Glyco_hydro_43"/>
</dbReference>
<comment type="caution">
    <text evidence="9">The sequence shown here is derived from an EMBL/GenBank/DDBJ whole genome shotgun (WGS) entry which is preliminary data.</text>
</comment>
<evidence type="ECO:0000256" key="4">
    <source>
        <dbReference type="PIRSR" id="PIRSR606710-1"/>
    </source>
</evidence>
<dbReference type="PANTHER" id="PTHR42812">
    <property type="entry name" value="BETA-XYLOSIDASE"/>
    <property type="match status" value="1"/>
</dbReference>
<keyword evidence="10" id="KW-1185">Reference proteome</keyword>
<dbReference type="InterPro" id="IPR041542">
    <property type="entry name" value="GH43_C2"/>
</dbReference>
<evidence type="ECO:0000313" key="10">
    <source>
        <dbReference type="Proteomes" id="UP000553776"/>
    </source>
</evidence>
<dbReference type="InterPro" id="IPR051795">
    <property type="entry name" value="Glycosyl_Hydrlase_43"/>
</dbReference>
<accession>A0A841UB14</accession>
<organism evidence="9 10">
    <name type="scientific">Cohnella xylanilytica</name>
    <dbReference type="NCBI Taxonomy" id="557555"/>
    <lineage>
        <taxon>Bacteria</taxon>
        <taxon>Bacillati</taxon>
        <taxon>Bacillota</taxon>
        <taxon>Bacilli</taxon>
        <taxon>Bacillales</taxon>
        <taxon>Paenibacillaceae</taxon>
        <taxon>Cohnella</taxon>
    </lineage>
</organism>
<dbReference type="AlphaFoldDB" id="A0A841UB14"/>
<evidence type="ECO:0000256" key="6">
    <source>
        <dbReference type="RuleBase" id="RU361187"/>
    </source>
</evidence>
<dbReference type="Gene3D" id="2.60.120.200">
    <property type="match status" value="1"/>
</dbReference>
<dbReference type="GO" id="GO:0005975">
    <property type="term" value="P:carbohydrate metabolic process"/>
    <property type="evidence" value="ECO:0007669"/>
    <property type="project" value="InterPro"/>
</dbReference>
<feature type="active site" description="Proton acceptor" evidence="4">
    <location>
        <position position="15"/>
    </location>
</feature>
<evidence type="ECO:0000259" key="8">
    <source>
        <dbReference type="Pfam" id="PF17851"/>
    </source>
</evidence>
<evidence type="ECO:0000256" key="5">
    <source>
        <dbReference type="PIRSR" id="PIRSR606710-2"/>
    </source>
</evidence>
<dbReference type="SUPFAM" id="SSF49899">
    <property type="entry name" value="Concanavalin A-like lectins/glucanases"/>
    <property type="match status" value="1"/>
</dbReference>
<dbReference type="Gene3D" id="2.115.10.20">
    <property type="entry name" value="Glycosyl hydrolase domain, family 43"/>
    <property type="match status" value="1"/>
</dbReference>
<evidence type="ECO:0000313" key="9">
    <source>
        <dbReference type="EMBL" id="MBB6695344.1"/>
    </source>
</evidence>
<comment type="similarity">
    <text evidence="1 6">Belongs to the glycosyl hydrolase 43 family.</text>
</comment>
<evidence type="ECO:0000256" key="3">
    <source>
        <dbReference type="ARBA" id="ARBA00023295"/>
    </source>
</evidence>
<dbReference type="Proteomes" id="UP000553776">
    <property type="component" value="Unassembled WGS sequence"/>
</dbReference>
<gene>
    <name evidence="9" type="ORF">H7B90_28515</name>
</gene>
<evidence type="ECO:0000256" key="2">
    <source>
        <dbReference type="ARBA" id="ARBA00022801"/>
    </source>
</evidence>
<reference evidence="9 10" key="1">
    <citation type="submission" date="2020-08" db="EMBL/GenBank/DDBJ databases">
        <title>Cohnella phylogeny.</title>
        <authorList>
            <person name="Dunlap C."/>
        </authorList>
    </citation>
    <scope>NUCLEOTIDE SEQUENCE [LARGE SCALE GENOMIC DNA]</scope>
    <source>
        <strain evidence="9 10">DSM 25239</strain>
    </source>
</reference>
<dbReference type="InterPro" id="IPR013320">
    <property type="entry name" value="ConA-like_dom_sf"/>
</dbReference>
<name>A0A841UB14_9BACL</name>
<keyword evidence="3 6" id="KW-0326">Glycosidase</keyword>
<evidence type="ECO:0000256" key="7">
    <source>
        <dbReference type="SAM" id="MobiDB-lite"/>
    </source>
</evidence>
<dbReference type="Pfam" id="PF04616">
    <property type="entry name" value="Glyco_hydro_43"/>
    <property type="match status" value="1"/>
</dbReference>
<dbReference type="GO" id="GO:0004553">
    <property type="term" value="F:hydrolase activity, hydrolyzing O-glycosyl compounds"/>
    <property type="evidence" value="ECO:0007669"/>
    <property type="project" value="InterPro"/>
</dbReference>
<feature type="domain" description="Beta-xylosidase C-terminal Concanavalin A-like" evidence="8">
    <location>
        <begin position="323"/>
        <end position="502"/>
    </location>
</feature>
<sequence>MRKFRNPVLPGFYPDPSAIRVGEDYYLVTSSFEFYPGVPIFHSRDLVHWRQLGHVLDRPSQLNLDGIQPSRGIWAPTLRYHNGVYYMITTLVDNEKECHNFYVTASDPAGPWSDPVWLDDAPGIDPSLLFDDDGKVYYTGNRVPPEGQQYPKHMDIWLQELDVASGRLVGPKTSIWQGALKVAHAQEGPHLYKIGDWYYLLIAEGGTGHTHAVTIARSQTPTGPYEGYKGNPILTHRHLGRDYPIVNVGHAELIETQKGDWWMVCLASRPYGGYYRNLGRETFLVPVRWEREWPVVSPGKGVVELEGAAPDLPETPWPPLPARDDFDGPELGLVWNFLRTPREKFWSLSEEPGSLRLALRPVSVAEWGNPSFVGRRQQHMSFRAETAVRFKPARDGDAAGLVLLQNADFQFRLEYGRFGGKAELRLTERVAGEERVLASALYDGEALELRVEARGQAYRFGWRAEGAVAWQPIGGEADGTILSTDRAGGFTGAYMGMYATCAAGTANGWGGGQAETGGQAGAVRKAGVGGQAGASEQTGPDADGQREAVRQAGTGAEGASRYAFFDWFGYEPLEEQEERL</sequence>
<keyword evidence="2 6" id="KW-0378">Hydrolase</keyword>
<evidence type="ECO:0000256" key="1">
    <source>
        <dbReference type="ARBA" id="ARBA00009865"/>
    </source>
</evidence>
<dbReference type="InterPro" id="IPR023296">
    <property type="entry name" value="Glyco_hydro_beta-prop_sf"/>
</dbReference>
<dbReference type="EMBL" id="JACJVR010000126">
    <property type="protein sequence ID" value="MBB6695344.1"/>
    <property type="molecule type" value="Genomic_DNA"/>
</dbReference>
<dbReference type="CDD" id="cd18617">
    <property type="entry name" value="GH43_XynB-like"/>
    <property type="match status" value="1"/>
</dbReference>
<dbReference type="Pfam" id="PF17851">
    <property type="entry name" value="GH43_C2"/>
    <property type="match status" value="1"/>
</dbReference>
<feature type="site" description="Important for catalytic activity, responsible for pKa modulation of the active site Glu and correct orientation of both the proton donor and substrate" evidence="5">
    <location>
        <position position="125"/>
    </location>
</feature>
<dbReference type="SUPFAM" id="SSF75005">
    <property type="entry name" value="Arabinanase/levansucrase/invertase"/>
    <property type="match status" value="1"/>
</dbReference>
<protein>
    <submittedName>
        <fullName evidence="9">Glycoside hydrolase family 43 protein</fullName>
    </submittedName>
</protein>